<dbReference type="PANTHER" id="PTHR38594">
    <property type="entry name" value="PEP-DEPENDENT DIHYDROXYACETONE KINASE, PHOSPHORYL DONOR SUBUNIT DHAM"/>
    <property type="match status" value="1"/>
</dbReference>
<dbReference type="PROSITE" id="PS00369">
    <property type="entry name" value="PTS_HPR_HIS"/>
    <property type="match status" value="1"/>
</dbReference>
<accession>A0A0B2AAL3</accession>
<keyword evidence="8" id="KW-1185">Reference proteome</keyword>
<dbReference type="OrthoDB" id="350754at2"/>
<dbReference type="InterPro" id="IPR001020">
    <property type="entry name" value="PTS_HPr_His_P_site"/>
</dbReference>
<name>A0A0B2AAL3_9MICO</name>
<evidence type="ECO:0000256" key="1">
    <source>
        <dbReference type="ARBA" id="ARBA00003681"/>
    </source>
</evidence>
<dbReference type="PANTHER" id="PTHR38594:SF1">
    <property type="entry name" value="PEP-DEPENDENT DIHYDROXYACETONE KINASE, PHOSPHORYL DONOR SUBUNIT DHAM"/>
    <property type="match status" value="1"/>
</dbReference>
<dbReference type="Gene3D" id="3.40.50.510">
    <property type="entry name" value="Phosphotransferase system, mannose-type IIA component"/>
    <property type="match status" value="1"/>
</dbReference>
<dbReference type="InterPro" id="IPR004701">
    <property type="entry name" value="PTS_EIIA_man-typ"/>
</dbReference>
<keyword evidence="3" id="KW-0808">Transferase</keyword>
<dbReference type="SUPFAM" id="SSF53062">
    <property type="entry name" value="PTS system fructose IIA component-like"/>
    <property type="match status" value="1"/>
</dbReference>
<evidence type="ECO:0000256" key="4">
    <source>
        <dbReference type="SAM" id="MobiDB-lite"/>
    </source>
</evidence>
<feature type="region of interest" description="Disordered" evidence="4">
    <location>
        <begin position="126"/>
        <end position="151"/>
    </location>
</feature>
<dbReference type="GO" id="GO:0016020">
    <property type="term" value="C:membrane"/>
    <property type="evidence" value="ECO:0007669"/>
    <property type="project" value="InterPro"/>
</dbReference>
<proteinExistence type="predicted"/>
<dbReference type="InterPro" id="IPR036662">
    <property type="entry name" value="PTS_EIIA_man-typ_sf"/>
</dbReference>
<dbReference type="GO" id="GO:0009401">
    <property type="term" value="P:phosphoenolpyruvate-dependent sugar phosphotransferase system"/>
    <property type="evidence" value="ECO:0007669"/>
    <property type="project" value="InterPro"/>
</dbReference>
<evidence type="ECO:0000259" key="6">
    <source>
        <dbReference type="PROSITE" id="PS51350"/>
    </source>
</evidence>
<reference evidence="7 8" key="1">
    <citation type="submission" date="2014-11" db="EMBL/GenBank/DDBJ databases">
        <title>Genome sequence of Microbacterium mangrovi MUSC 115(T).</title>
        <authorList>
            <person name="Lee L.-H."/>
        </authorList>
    </citation>
    <scope>NUCLEOTIDE SEQUENCE [LARGE SCALE GENOMIC DNA]</scope>
    <source>
        <strain evidence="7 8">MUSC 115</strain>
    </source>
</reference>
<dbReference type="PRINTS" id="PR00107">
    <property type="entry name" value="PHOSPHOCPHPR"/>
</dbReference>
<evidence type="ECO:0000259" key="5">
    <source>
        <dbReference type="PROSITE" id="PS51096"/>
    </source>
</evidence>
<evidence type="ECO:0000313" key="8">
    <source>
        <dbReference type="Proteomes" id="UP000031030"/>
    </source>
</evidence>
<dbReference type="InterPro" id="IPR000032">
    <property type="entry name" value="HPr-like"/>
</dbReference>
<feature type="domain" description="HPr" evidence="6">
    <location>
        <begin position="151"/>
        <end position="241"/>
    </location>
</feature>
<dbReference type="Gene3D" id="3.30.1340.10">
    <property type="entry name" value="HPr-like"/>
    <property type="match status" value="1"/>
</dbReference>
<protein>
    <recommendedName>
        <fullName evidence="2">Phosphocarrier protein HPr</fullName>
    </recommendedName>
</protein>
<dbReference type="RefSeq" id="WP_039397380.1">
    <property type="nucleotide sequence ID" value="NZ_JTDK01000006.1"/>
</dbReference>
<dbReference type="AlphaFoldDB" id="A0A0B2AAL3"/>
<organism evidence="7 8">
    <name type="scientific">Microbacterium mangrovi</name>
    <dbReference type="NCBI Taxonomy" id="1348253"/>
    <lineage>
        <taxon>Bacteria</taxon>
        <taxon>Bacillati</taxon>
        <taxon>Actinomycetota</taxon>
        <taxon>Actinomycetes</taxon>
        <taxon>Micrococcales</taxon>
        <taxon>Microbacteriaceae</taxon>
        <taxon>Microbacterium</taxon>
    </lineage>
</organism>
<dbReference type="EMBL" id="JTDK01000006">
    <property type="protein sequence ID" value="KHK98656.1"/>
    <property type="molecule type" value="Genomic_DNA"/>
</dbReference>
<feature type="domain" description="PTS EIIA type-4" evidence="5">
    <location>
        <begin position="2"/>
        <end position="132"/>
    </location>
</feature>
<dbReference type="Pfam" id="PF03610">
    <property type="entry name" value="EIIA-man"/>
    <property type="match status" value="1"/>
</dbReference>
<dbReference type="InterPro" id="IPR039643">
    <property type="entry name" value="DhaM"/>
</dbReference>
<gene>
    <name evidence="7" type="ORF">LK09_06850</name>
</gene>
<dbReference type="PROSITE" id="PS51096">
    <property type="entry name" value="PTS_EIIA_TYPE_4"/>
    <property type="match status" value="1"/>
</dbReference>
<dbReference type="GO" id="GO:0019563">
    <property type="term" value="P:glycerol catabolic process"/>
    <property type="evidence" value="ECO:0007669"/>
    <property type="project" value="InterPro"/>
</dbReference>
<sequence>MTTAIVVVSHSRPLAEAAVELALQMGGATAPAVLVAAGTADSGIGTDATAIAAAIDEAAEAGEVLVVMDLGSAILSTELALELRTSRAPVLLSAGPFVEGLIAAVVTAAAGADVAAVRAETLRALRPKQEQLGPEPEAPGDTPAAPARAEASSFEAVVRNPSGLHARPAAQFVTTAGGFDAEIRVARLDSDAAPVDAASIIELMALGVRQGDRIRVSAEGAEADAALAALREQIEEGFGEL</sequence>
<comment type="caution">
    <text evidence="7">The sequence shown here is derived from an EMBL/GenBank/DDBJ whole genome shotgun (WGS) entry which is preliminary data.</text>
</comment>
<dbReference type="Proteomes" id="UP000031030">
    <property type="component" value="Unassembled WGS sequence"/>
</dbReference>
<evidence type="ECO:0000256" key="3">
    <source>
        <dbReference type="ARBA" id="ARBA00022679"/>
    </source>
</evidence>
<dbReference type="PROSITE" id="PS51350">
    <property type="entry name" value="PTS_HPR_DOM"/>
    <property type="match status" value="1"/>
</dbReference>
<comment type="function">
    <text evidence="1">General (non sugar-specific) component of the phosphoenolpyruvate-dependent sugar phosphotransferase system (sugar PTS). This major carbohydrate active-transport system catalyzes the phosphorylation of incoming sugar substrates concomitantly with their translocation across the cell membrane. The phosphoryl group from phosphoenolpyruvate (PEP) is transferred to the phosphoryl carrier protein HPr by enzyme I. Phospho-HPr then transfers it to the PTS EIIA domain.</text>
</comment>
<dbReference type="CDD" id="cd00367">
    <property type="entry name" value="PTS-HPr_like"/>
    <property type="match status" value="1"/>
</dbReference>
<dbReference type="SUPFAM" id="SSF55594">
    <property type="entry name" value="HPr-like"/>
    <property type="match status" value="1"/>
</dbReference>
<dbReference type="GO" id="GO:0047324">
    <property type="term" value="F:phosphoenolpyruvate-glycerone phosphotransferase activity"/>
    <property type="evidence" value="ECO:0007669"/>
    <property type="project" value="InterPro"/>
</dbReference>
<dbReference type="NCBIfam" id="TIGR01003">
    <property type="entry name" value="PTS_HPr_family"/>
    <property type="match status" value="1"/>
</dbReference>
<dbReference type="Pfam" id="PF00381">
    <property type="entry name" value="PTS-HPr"/>
    <property type="match status" value="1"/>
</dbReference>
<evidence type="ECO:0000256" key="2">
    <source>
        <dbReference type="ARBA" id="ARBA00020422"/>
    </source>
</evidence>
<evidence type="ECO:0000313" key="7">
    <source>
        <dbReference type="EMBL" id="KHK98656.1"/>
    </source>
</evidence>
<dbReference type="STRING" id="1348253.LK09_06850"/>
<dbReference type="InterPro" id="IPR035895">
    <property type="entry name" value="HPr-like_sf"/>
</dbReference>